<protein>
    <submittedName>
        <fullName evidence="3">Unannotated protein</fullName>
    </submittedName>
</protein>
<reference evidence="3" key="1">
    <citation type="submission" date="2020-05" db="EMBL/GenBank/DDBJ databases">
        <authorList>
            <person name="Chiriac C."/>
            <person name="Salcher M."/>
            <person name="Ghai R."/>
            <person name="Kavagutti S V."/>
        </authorList>
    </citation>
    <scope>NUCLEOTIDE SEQUENCE</scope>
</reference>
<dbReference type="EMBL" id="CAEZXE010000126">
    <property type="protein sequence ID" value="CAB4686047.1"/>
    <property type="molecule type" value="Genomic_DNA"/>
</dbReference>
<dbReference type="AlphaFoldDB" id="A0A6J6NI57"/>
<feature type="region of interest" description="Disordered" evidence="1">
    <location>
        <begin position="70"/>
        <end position="99"/>
    </location>
</feature>
<gene>
    <name evidence="2" type="ORF">UFOPK1711_01073</name>
    <name evidence="3" type="ORF">UFOPK2350_01322</name>
</gene>
<evidence type="ECO:0000256" key="1">
    <source>
        <dbReference type="SAM" id="MobiDB-lite"/>
    </source>
</evidence>
<name>A0A6J6NI57_9ZZZZ</name>
<accession>A0A6J6NI57</accession>
<organism evidence="3">
    <name type="scientific">freshwater metagenome</name>
    <dbReference type="NCBI Taxonomy" id="449393"/>
    <lineage>
        <taxon>unclassified sequences</taxon>
        <taxon>metagenomes</taxon>
        <taxon>ecological metagenomes</taxon>
    </lineage>
</organism>
<evidence type="ECO:0000313" key="2">
    <source>
        <dbReference type="EMBL" id="CAB4579606.1"/>
    </source>
</evidence>
<sequence length="99" mass="11149">MAFSGEVHNSVVSVHRRSHRSAIANVTLDESESRIICDVIETRQIPGVGKCIEHRDFIVGGRKYMTDIVRSDESSGASDEQLHEKRKPSMRLQAIKDED</sequence>
<evidence type="ECO:0000313" key="3">
    <source>
        <dbReference type="EMBL" id="CAB4686047.1"/>
    </source>
</evidence>
<proteinExistence type="predicted"/>
<dbReference type="EMBL" id="CAEZTR010000060">
    <property type="protein sequence ID" value="CAB4579606.1"/>
    <property type="molecule type" value="Genomic_DNA"/>
</dbReference>